<dbReference type="SUPFAM" id="SSF56935">
    <property type="entry name" value="Porins"/>
    <property type="match status" value="1"/>
</dbReference>
<dbReference type="AlphaFoldDB" id="A0A1Y5EFQ3"/>
<evidence type="ECO:0000313" key="3">
    <source>
        <dbReference type="EMBL" id="OUR80306.1"/>
    </source>
</evidence>
<dbReference type="EMBL" id="MAAF01000064">
    <property type="protein sequence ID" value="OUR80306.1"/>
    <property type="molecule type" value="Genomic_DNA"/>
</dbReference>
<accession>A0A1Y5EFQ3</accession>
<feature type="signal peptide" evidence="2">
    <location>
        <begin position="1"/>
        <end position="26"/>
    </location>
</feature>
<reference evidence="4" key="1">
    <citation type="journal article" date="2017" name="Proc. Natl. Acad. Sci. U.S.A.">
        <title>Simulation of Deepwater Horizon oil plume reveals substrate specialization within a complex community of hydrocarbon degraders.</title>
        <authorList>
            <person name="Hu P."/>
            <person name="Dubinsky E.A."/>
            <person name="Probst A.J."/>
            <person name="Wang J."/>
            <person name="Sieber C.M.K."/>
            <person name="Tom L.M."/>
            <person name="Gardinali P."/>
            <person name="Banfield J.F."/>
            <person name="Atlas R.M."/>
            <person name="Andersen G.L."/>
        </authorList>
    </citation>
    <scope>NUCLEOTIDE SEQUENCE [LARGE SCALE GENOMIC DNA]</scope>
</reference>
<keyword evidence="2" id="KW-0732">Signal</keyword>
<feature type="compositionally biased region" description="Low complexity" evidence="1">
    <location>
        <begin position="57"/>
        <end position="66"/>
    </location>
</feature>
<evidence type="ECO:0008006" key="5">
    <source>
        <dbReference type="Google" id="ProtNLM"/>
    </source>
</evidence>
<protein>
    <recommendedName>
        <fullName evidence="5">Alginate export domain-containing protein</fullName>
    </recommendedName>
</protein>
<evidence type="ECO:0000313" key="4">
    <source>
        <dbReference type="Proteomes" id="UP000243053"/>
    </source>
</evidence>
<feature type="chain" id="PRO_5012238178" description="Alginate export domain-containing protein" evidence="2">
    <location>
        <begin position="27"/>
        <end position="477"/>
    </location>
</feature>
<feature type="region of interest" description="Disordered" evidence="1">
    <location>
        <begin position="50"/>
        <end position="69"/>
    </location>
</feature>
<evidence type="ECO:0000256" key="1">
    <source>
        <dbReference type="SAM" id="MobiDB-lite"/>
    </source>
</evidence>
<dbReference type="Proteomes" id="UP000243053">
    <property type="component" value="Unassembled WGS sequence"/>
</dbReference>
<gene>
    <name evidence="3" type="ORF">A9Q75_10795</name>
</gene>
<sequence length="477" mass="52493">MQRLPAKACFALKLFGVLILPMTSYADSFSFSGYVKSYALAQDSISIENNDTKKSTTENTNSQNQTQAIPGNFQSQNALRLMASYLSTSKGNIEIDYEVQPLYFSNSDMAGYYTNDNLGAIGGTVSSASNQYRYKDLDAVLSDVGSHGVVLQNLDRFNYQYSNQYGDLTIGRQVLSFGSARFINPTDIFIPFAIQTLNQEYRVGIDAIRYKADVGDFAVVDVGLVIGEDGKKQNSAVFLRGKNSIQGSDIEAIAIILDDAWLLGGGIERSIGDFGFWFEAAYMDWRQSNNSEGNASESDISENKTFESNSLAGNIVENFAANTLPSAGVYTDNYWRSSIGSDYALNEDVIIMIEYHYNGAGSNNVEDYTELATQAPYQKAGVYLYGEHYLIPALTWLASPLVSVSASAFYNISDSSVFLTVSSETSWSDNLYSDFGVYISHGDTLQNNASDANIDYAFGSEFGAYPLSVYASLRYYF</sequence>
<proteinExistence type="predicted"/>
<evidence type="ECO:0000256" key="2">
    <source>
        <dbReference type="SAM" id="SignalP"/>
    </source>
</evidence>
<comment type="caution">
    <text evidence="3">The sequence shown here is derived from an EMBL/GenBank/DDBJ whole genome shotgun (WGS) entry which is preliminary data.</text>
</comment>
<organism evidence="3 4">
    <name type="scientific">Colwellia psychrerythraea</name>
    <name type="common">Vibrio psychroerythus</name>
    <dbReference type="NCBI Taxonomy" id="28229"/>
    <lineage>
        <taxon>Bacteria</taxon>
        <taxon>Pseudomonadati</taxon>
        <taxon>Pseudomonadota</taxon>
        <taxon>Gammaproteobacteria</taxon>
        <taxon>Alteromonadales</taxon>
        <taxon>Colwelliaceae</taxon>
        <taxon>Colwellia</taxon>
    </lineage>
</organism>
<name>A0A1Y5EFQ3_COLPS</name>